<evidence type="ECO:0000313" key="7">
    <source>
        <dbReference type="EMBL" id="CAF1125727.1"/>
    </source>
</evidence>
<dbReference type="Gene3D" id="2.60.120.10">
    <property type="entry name" value="Jelly Rolls"/>
    <property type="match status" value="1"/>
</dbReference>
<dbReference type="EMBL" id="CAJNOQ010012263">
    <property type="protein sequence ID" value="CAF1295929.1"/>
    <property type="molecule type" value="Genomic_DNA"/>
</dbReference>
<feature type="domain" description="Cupin type-1" evidence="6">
    <location>
        <begin position="1"/>
        <end position="115"/>
    </location>
</feature>
<dbReference type="InterPro" id="IPR011051">
    <property type="entry name" value="RmlC_Cupin_sf"/>
</dbReference>
<dbReference type="OrthoDB" id="1921208at2759"/>
<evidence type="ECO:0000256" key="3">
    <source>
        <dbReference type="ARBA" id="ARBA00022525"/>
    </source>
</evidence>
<keyword evidence="11" id="KW-1185">Reference proteome</keyword>
<proteinExistence type="inferred from homology"/>
<evidence type="ECO:0000313" key="10">
    <source>
        <dbReference type="EMBL" id="CAF4110411.1"/>
    </source>
</evidence>
<dbReference type="PANTHER" id="PTHR31238">
    <property type="entry name" value="GERMIN-LIKE PROTEIN SUBFAMILY 3 MEMBER 3"/>
    <property type="match status" value="1"/>
</dbReference>
<comment type="similarity">
    <text evidence="2">Belongs to the germin family.</text>
</comment>
<dbReference type="EMBL" id="CAJOBC010035003">
    <property type="protein sequence ID" value="CAF4110411.1"/>
    <property type="molecule type" value="Genomic_DNA"/>
</dbReference>
<dbReference type="Proteomes" id="UP000682733">
    <property type="component" value="Unassembled WGS sequence"/>
</dbReference>
<dbReference type="InterPro" id="IPR006045">
    <property type="entry name" value="Cupin_1"/>
</dbReference>
<organism evidence="8 11">
    <name type="scientific">Didymodactylos carnosus</name>
    <dbReference type="NCBI Taxonomy" id="1234261"/>
    <lineage>
        <taxon>Eukaryota</taxon>
        <taxon>Metazoa</taxon>
        <taxon>Spiralia</taxon>
        <taxon>Gnathifera</taxon>
        <taxon>Rotifera</taxon>
        <taxon>Eurotatoria</taxon>
        <taxon>Bdelloidea</taxon>
        <taxon>Philodinida</taxon>
        <taxon>Philodinidae</taxon>
        <taxon>Didymodactylos</taxon>
    </lineage>
</organism>
<dbReference type="GO" id="GO:0005576">
    <property type="term" value="C:extracellular region"/>
    <property type="evidence" value="ECO:0007669"/>
    <property type="project" value="UniProtKB-SubCell"/>
</dbReference>
<dbReference type="PROSITE" id="PS00725">
    <property type="entry name" value="GERMIN"/>
    <property type="match status" value="1"/>
</dbReference>
<comment type="caution">
    <text evidence="8">The sequence shown here is derived from an EMBL/GenBank/DDBJ whole genome shotgun (WGS) entry which is preliminary data.</text>
</comment>
<dbReference type="Proteomes" id="UP000663829">
    <property type="component" value="Unassembled WGS sequence"/>
</dbReference>
<evidence type="ECO:0000313" key="9">
    <source>
        <dbReference type="EMBL" id="CAF3903392.1"/>
    </source>
</evidence>
<dbReference type="Pfam" id="PF00190">
    <property type="entry name" value="Cupin_1"/>
    <property type="match status" value="1"/>
</dbReference>
<reference evidence="8" key="1">
    <citation type="submission" date="2021-02" db="EMBL/GenBank/DDBJ databases">
        <authorList>
            <person name="Nowell W R."/>
        </authorList>
    </citation>
    <scope>NUCLEOTIDE SEQUENCE</scope>
</reference>
<evidence type="ECO:0000256" key="4">
    <source>
        <dbReference type="ARBA" id="ARBA00022723"/>
    </source>
</evidence>
<dbReference type="SUPFAM" id="SSF51182">
    <property type="entry name" value="RmlC-like cupins"/>
    <property type="match status" value="1"/>
</dbReference>
<keyword evidence="3" id="KW-0964">Secreted</keyword>
<name>A0A815DCD0_9BILA</name>
<dbReference type="AlphaFoldDB" id="A0A815DCD0"/>
<protein>
    <recommendedName>
        <fullName evidence="6">Cupin type-1 domain-containing protein</fullName>
    </recommendedName>
</protein>
<dbReference type="EMBL" id="CAJOBA010019350">
    <property type="protein sequence ID" value="CAF3903392.1"/>
    <property type="molecule type" value="Genomic_DNA"/>
</dbReference>
<evidence type="ECO:0000256" key="5">
    <source>
        <dbReference type="ARBA" id="ARBA00023211"/>
    </source>
</evidence>
<evidence type="ECO:0000313" key="8">
    <source>
        <dbReference type="EMBL" id="CAF1295929.1"/>
    </source>
</evidence>
<evidence type="ECO:0000256" key="1">
    <source>
        <dbReference type="ARBA" id="ARBA00004613"/>
    </source>
</evidence>
<evidence type="ECO:0000259" key="6">
    <source>
        <dbReference type="SMART" id="SM00835"/>
    </source>
</evidence>
<dbReference type="Proteomes" id="UP000681722">
    <property type="component" value="Unassembled WGS sequence"/>
</dbReference>
<sequence length="156" mass="16874">MTVGFLGPCGLNLPHTHPRATEINFSVDGTLRAGFFQENGATFIMTELKPNQATVFPQGAIHFEQNIGCKPAKFVAAFNHEDPGVLTIANSFIGQLPADIVQASLGGELSAEEFEQLKSAIPANVALGVEECLIRCGLKKKPEPKKYDADDAEYRK</sequence>
<evidence type="ECO:0000313" key="11">
    <source>
        <dbReference type="Proteomes" id="UP000663829"/>
    </source>
</evidence>
<dbReference type="Proteomes" id="UP000677228">
    <property type="component" value="Unassembled WGS sequence"/>
</dbReference>
<dbReference type="InterPro" id="IPR019780">
    <property type="entry name" value="Germin_Mn-BS"/>
</dbReference>
<gene>
    <name evidence="8" type="ORF">GPM918_LOCUS28274</name>
    <name evidence="7" type="ORF">OVA965_LOCUS20400</name>
    <name evidence="10" type="ORF">SRO942_LOCUS28758</name>
    <name evidence="9" type="ORF">TMI583_LOCUS20765</name>
</gene>
<keyword evidence="4" id="KW-0479">Metal-binding</keyword>
<dbReference type="CDD" id="cd02241">
    <property type="entry name" value="cupin_OxOx"/>
    <property type="match status" value="1"/>
</dbReference>
<dbReference type="InterPro" id="IPR001929">
    <property type="entry name" value="Germin"/>
</dbReference>
<dbReference type="InterPro" id="IPR014710">
    <property type="entry name" value="RmlC-like_jellyroll"/>
</dbReference>
<comment type="subcellular location">
    <subcellularLocation>
        <location evidence="1">Secreted</location>
    </subcellularLocation>
</comment>
<evidence type="ECO:0000256" key="2">
    <source>
        <dbReference type="ARBA" id="ARBA00007456"/>
    </source>
</evidence>
<dbReference type="EMBL" id="CAJNOK010010827">
    <property type="protein sequence ID" value="CAF1125727.1"/>
    <property type="molecule type" value="Genomic_DNA"/>
</dbReference>
<dbReference type="PRINTS" id="PR00325">
    <property type="entry name" value="GERMIN"/>
</dbReference>
<dbReference type="GO" id="GO:0030145">
    <property type="term" value="F:manganese ion binding"/>
    <property type="evidence" value="ECO:0007669"/>
    <property type="project" value="InterPro"/>
</dbReference>
<keyword evidence="5" id="KW-0464">Manganese</keyword>
<dbReference type="SMART" id="SM00835">
    <property type="entry name" value="Cupin_1"/>
    <property type="match status" value="1"/>
</dbReference>
<accession>A0A815DCD0</accession>